<feature type="transmembrane region" description="Helical" evidence="1">
    <location>
        <begin position="183"/>
        <end position="203"/>
    </location>
</feature>
<gene>
    <name evidence="2" type="ORF">S01H1_78384</name>
</gene>
<feature type="transmembrane region" description="Helical" evidence="1">
    <location>
        <begin position="119"/>
        <end position="143"/>
    </location>
</feature>
<evidence type="ECO:0000313" key="2">
    <source>
        <dbReference type="EMBL" id="GAG45366.1"/>
    </source>
</evidence>
<feature type="non-terminal residue" evidence="2">
    <location>
        <position position="230"/>
    </location>
</feature>
<feature type="transmembrane region" description="Helical" evidence="1">
    <location>
        <begin position="155"/>
        <end position="177"/>
    </location>
</feature>
<feature type="transmembrane region" description="Helical" evidence="1">
    <location>
        <begin position="71"/>
        <end position="90"/>
    </location>
</feature>
<protein>
    <recommendedName>
        <fullName evidence="3">Histidine kinase N-terminal 7TM region domain-containing protein</fullName>
    </recommendedName>
</protein>
<accession>X0ZAD1</accession>
<feature type="transmembrane region" description="Helical" evidence="1">
    <location>
        <begin position="97"/>
        <end position="113"/>
    </location>
</feature>
<proteinExistence type="predicted"/>
<organism evidence="2">
    <name type="scientific">marine sediment metagenome</name>
    <dbReference type="NCBI Taxonomy" id="412755"/>
    <lineage>
        <taxon>unclassified sequences</taxon>
        <taxon>metagenomes</taxon>
        <taxon>ecological metagenomes</taxon>
    </lineage>
</organism>
<evidence type="ECO:0008006" key="3">
    <source>
        <dbReference type="Google" id="ProtNLM"/>
    </source>
</evidence>
<keyword evidence="1" id="KW-1133">Transmembrane helix</keyword>
<reference evidence="2" key="1">
    <citation type="journal article" date="2014" name="Front. Microbiol.">
        <title>High frequency of phylogenetically diverse reductive dehalogenase-homologous genes in deep subseafloor sedimentary metagenomes.</title>
        <authorList>
            <person name="Kawai M."/>
            <person name="Futagami T."/>
            <person name="Toyoda A."/>
            <person name="Takaki Y."/>
            <person name="Nishi S."/>
            <person name="Hori S."/>
            <person name="Arai W."/>
            <person name="Tsubouchi T."/>
            <person name="Morono Y."/>
            <person name="Uchiyama I."/>
            <person name="Ito T."/>
            <person name="Fujiyama A."/>
            <person name="Inagaki F."/>
            <person name="Takami H."/>
        </authorList>
    </citation>
    <scope>NUCLEOTIDE SEQUENCE</scope>
    <source>
        <strain evidence="2">Expedition CK06-06</strain>
    </source>
</reference>
<comment type="caution">
    <text evidence="2">The sequence shown here is derived from an EMBL/GenBank/DDBJ whole genome shotgun (WGS) entry which is preliminary data.</text>
</comment>
<name>X0ZAD1_9ZZZZ</name>
<feature type="non-terminal residue" evidence="2">
    <location>
        <position position="1"/>
    </location>
</feature>
<dbReference type="AlphaFoldDB" id="X0ZAD1"/>
<dbReference type="EMBL" id="BARS01052754">
    <property type="protein sequence ID" value="GAG45366.1"/>
    <property type="molecule type" value="Genomic_DNA"/>
</dbReference>
<keyword evidence="1" id="KW-0812">Transmembrane</keyword>
<feature type="transmembrane region" description="Helical" evidence="1">
    <location>
        <begin position="12"/>
        <end position="32"/>
    </location>
</feature>
<keyword evidence="1" id="KW-0472">Membrane</keyword>
<feature type="transmembrane region" description="Helical" evidence="1">
    <location>
        <begin position="39"/>
        <end position="59"/>
    </location>
</feature>
<evidence type="ECO:0000256" key="1">
    <source>
        <dbReference type="SAM" id="Phobius"/>
    </source>
</evidence>
<sequence length="230" mass="24491">DTLSQGTRAVVIEMSLIFLLLVLAGFALYLVRRPDVGPAIIWALAWIDAFATLVLVKAGGDSLSAWAAPPAYVLASLFPALILAGALSYARRTIPSWLLPGALLFGLVRAGLAENEGTAIAQALSLLVEPGVVLAAAWVALGPARGSAPALMPRLLPVAFVMLALLEGATAISWIRLEEVSTLVTVSWVVVGPLTLGLQIQAVGERSRAELRRARDELERRVEERTTQLR</sequence>